<proteinExistence type="predicted"/>
<dbReference type="AlphaFoldDB" id="A0A9W6ZGL1"/>
<dbReference type="EMBL" id="BLQM01000013">
    <property type="protein sequence ID" value="GMH50169.1"/>
    <property type="molecule type" value="Genomic_DNA"/>
</dbReference>
<evidence type="ECO:0000313" key="1">
    <source>
        <dbReference type="EMBL" id="GMH50169.1"/>
    </source>
</evidence>
<organism evidence="1 2">
    <name type="scientific">Triparma laevis f. inornata</name>
    <dbReference type="NCBI Taxonomy" id="1714386"/>
    <lineage>
        <taxon>Eukaryota</taxon>
        <taxon>Sar</taxon>
        <taxon>Stramenopiles</taxon>
        <taxon>Ochrophyta</taxon>
        <taxon>Bolidophyceae</taxon>
        <taxon>Parmales</taxon>
        <taxon>Triparmaceae</taxon>
        <taxon>Triparma</taxon>
    </lineage>
</organism>
<dbReference type="Proteomes" id="UP001162640">
    <property type="component" value="Unassembled WGS sequence"/>
</dbReference>
<sequence length="149" mass="16462">MLAERNATIADQATEIAALTTKNSVLTTEGAALTTEVAALKIANAPAPHTNDSISTIDFKRRFVGFVHIEMLLVLREVCEEWNEVVIECIDERVDSGVMVVHGGNDISYISYEVNKARQGRRHDVTQVIFLLNITKVTISISSTQTFKN</sequence>
<comment type="caution">
    <text evidence="1">The sequence shown here is derived from an EMBL/GenBank/DDBJ whole genome shotgun (WGS) entry which is preliminary data.</text>
</comment>
<gene>
    <name evidence="1" type="ORF">TL16_g00708</name>
</gene>
<protein>
    <submittedName>
        <fullName evidence="1">Uncharacterized protein</fullName>
    </submittedName>
</protein>
<evidence type="ECO:0000313" key="2">
    <source>
        <dbReference type="Proteomes" id="UP001162640"/>
    </source>
</evidence>
<reference evidence="2" key="1">
    <citation type="journal article" date="2023" name="Commun. Biol.">
        <title>Genome analysis of Parmales, the sister group of diatoms, reveals the evolutionary specialization of diatoms from phago-mixotrophs to photoautotrophs.</title>
        <authorList>
            <person name="Ban H."/>
            <person name="Sato S."/>
            <person name="Yoshikawa S."/>
            <person name="Yamada K."/>
            <person name="Nakamura Y."/>
            <person name="Ichinomiya M."/>
            <person name="Sato N."/>
            <person name="Blanc-Mathieu R."/>
            <person name="Endo H."/>
            <person name="Kuwata A."/>
            <person name="Ogata H."/>
        </authorList>
    </citation>
    <scope>NUCLEOTIDE SEQUENCE [LARGE SCALE GENOMIC DNA]</scope>
</reference>
<name>A0A9W6ZGL1_9STRA</name>
<accession>A0A9W6ZGL1</accession>